<dbReference type="STRING" id="1123360.thalar_01531"/>
<feature type="compositionally biased region" description="Low complexity" evidence="9">
    <location>
        <begin position="175"/>
        <end position="186"/>
    </location>
</feature>
<dbReference type="RefSeq" id="WP_021100098.1">
    <property type="nucleotide sequence ID" value="NZ_KE557306.1"/>
</dbReference>
<keyword evidence="3 8" id="KW-0808">Transferase</keyword>
<dbReference type="EC" id="2.3.1.12" evidence="8"/>
<dbReference type="Gene3D" id="3.30.559.10">
    <property type="entry name" value="Chloramphenicol acetyltransferase-like domain"/>
    <property type="match status" value="1"/>
</dbReference>
<protein>
    <recommendedName>
        <fullName evidence="8">Acetyltransferase component of pyruvate dehydrogenase complex</fullName>
        <ecNumber evidence="8">2.3.1.12</ecNumber>
    </recommendedName>
</protein>
<accession>S9QK92</accession>
<evidence type="ECO:0000313" key="13">
    <source>
        <dbReference type="Proteomes" id="UP000015351"/>
    </source>
</evidence>
<dbReference type="FunFam" id="2.40.50.100:FF:000010">
    <property type="entry name" value="Acetyltransferase component of pyruvate dehydrogenase complex"/>
    <property type="match status" value="1"/>
</dbReference>
<feature type="domain" description="Lipoyl-binding" evidence="10">
    <location>
        <begin position="2"/>
        <end position="78"/>
    </location>
</feature>
<comment type="subunit">
    <text evidence="2">Forms a 24-polypeptide structural core with octahedral symmetry.</text>
</comment>
<comment type="catalytic activity">
    <reaction evidence="7 8">
        <text>N(6)-[(R)-dihydrolipoyl]-L-lysyl-[protein] + acetyl-CoA = N(6)-[(R)-S(8)-acetyldihydrolipoyl]-L-lysyl-[protein] + CoA</text>
        <dbReference type="Rhea" id="RHEA:17017"/>
        <dbReference type="Rhea" id="RHEA-COMP:10475"/>
        <dbReference type="Rhea" id="RHEA-COMP:10478"/>
        <dbReference type="ChEBI" id="CHEBI:57287"/>
        <dbReference type="ChEBI" id="CHEBI:57288"/>
        <dbReference type="ChEBI" id="CHEBI:83100"/>
        <dbReference type="ChEBI" id="CHEBI:83111"/>
        <dbReference type="EC" id="2.3.1.12"/>
    </reaction>
</comment>
<dbReference type="eggNOG" id="COG0508">
    <property type="taxonomic scope" value="Bacteria"/>
</dbReference>
<dbReference type="InterPro" id="IPR003016">
    <property type="entry name" value="2-oxoA_DH_lipoyl-BS"/>
</dbReference>
<keyword evidence="13" id="KW-1185">Reference proteome</keyword>
<evidence type="ECO:0000256" key="3">
    <source>
        <dbReference type="ARBA" id="ARBA00022679"/>
    </source>
</evidence>
<keyword evidence="5 8" id="KW-0012">Acyltransferase</keyword>
<dbReference type="OrthoDB" id="9805770at2"/>
<evidence type="ECO:0000256" key="9">
    <source>
        <dbReference type="SAM" id="MobiDB-lite"/>
    </source>
</evidence>
<dbReference type="InterPro" id="IPR006257">
    <property type="entry name" value="LAT1"/>
</dbReference>
<dbReference type="Pfam" id="PF02817">
    <property type="entry name" value="E3_binding"/>
    <property type="match status" value="1"/>
</dbReference>
<dbReference type="PATRIC" id="fig|1123360.3.peg.1518"/>
<dbReference type="InterPro" id="IPR011053">
    <property type="entry name" value="Single_hybrid_motif"/>
</dbReference>
<dbReference type="PANTHER" id="PTHR23151:SF90">
    <property type="entry name" value="DIHYDROLIPOYLLYSINE-RESIDUE ACETYLTRANSFERASE COMPONENT OF PYRUVATE DEHYDROGENASE COMPLEX, MITOCHONDRIAL-RELATED"/>
    <property type="match status" value="1"/>
</dbReference>
<dbReference type="InterPro" id="IPR000089">
    <property type="entry name" value="Biotin_lipoyl"/>
</dbReference>
<dbReference type="GO" id="GO:0004742">
    <property type="term" value="F:dihydrolipoyllysine-residue acetyltransferase activity"/>
    <property type="evidence" value="ECO:0007669"/>
    <property type="project" value="UniProtKB-UniRule"/>
</dbReference>
<dbReference type="PROSITE" id="PS50968">
    <property type="entry name" value="BIOTINYL_LIPOYL"/>
    <property type="match status" value="1"/>
</dbReference>
<dbReference type="InterPro" id="IPR004167">
    <property type="entry name" value="PSBD"/>
</dbReference>
<dbReference type="PROSITE" id="PS00189">
    <property type="entry name" value="LIPOYL"/>
    <property type="match status" value="1"/>
</dbReference>
<dbReference type="Pfam" id="PF00198">
    <property type="entry name" value="2-oxoacid_dh"/>
    <property type="match status" value="1"/>
</dbReference>
<dbReference type="SUPFAM" id="SSF51230">
    <property type="entry name" value="Single hybrid motif"/>
    <property type="match status" value="1"/>
</dbReference>
<evidence type="ECO:0000256" key="5">
    <source>
        <dbReference type="ARBA" id="ARBA00023315"/>
    </source>
</evidence>
<dbReference type="InterPro" id="IPR045257">
    <property type="entry name" value="E2/Pdx1"/>
</dbReference>
<comment type="cofactor">
    <cofactor evidence="8">
        <name>(R)-lipoate</name>
        <dbReference type="ChEBI" id="CHEBI:83088"/>
    </cofactor>
    <text evidence="8">Binds 1 lipoyl cofactor covalently.</text>
</comment>
<comment type="similarity">
    <text evidence="1 8">Belongs to the 2-oxoacid dehydrogenase family.</text>
</comment>
<comment type="caution">
    <text evidence="12">The sequence shown here is derived from an EMBL/GenBank/DDBJ whole genome shotgun (WGS) entry which is preliminary data.</text>
</comment>
<evidence type="ECO:0000256" key="1">
    <source>
        <dbReference type="ARBA" id="ARBA00007317"/>
    </source>
</evidence>
<evidence type="ECO:0000256" key="8">
    <source>
        <dbReference type="RuleBase" id="RU361137"/>
    </source>
</evidence>
<dbReference type="AlphaFoldDB" id="S9QK92"/>
<feature type="compositionally biased region" description="Basic and acidic residues" evidence="9">
    <location>
        <begin position="96"/>
        <end position="106"/>
    </location>
</feature>
<sequence>MPIEILMPALSPTMEEGTLAKWLVKEGDTVNSGDIMAEIETDKATMEFEAVDEGVVGQILVSEGTDGVKVNTPIAVLLEDGESADDIGETSSKPAKKPDAKAEKPKSGAPAAASAPAAPSKSDGERIFASPLARRIAADKGIDLADLKGSGPKGRIVKADVEGAKAAPKAEKPADAPAAKSAPAMASGPSTDQVRKMYEDREFEEMPLDGMRKTIAARLTEAKQSVPHFYLRRDIQLDALLAFRSTLNKQLEARGVKLSVNDFIIKACALALQQVPDANAVWAGDRTLKLKPSDVAVAVAIEGGLFTPVLRDADMKSLSALSTEMKDLAARARDRKLAPHEYQGGSFAVSNLGMFGIDNFDAIINPPHAAILAVGAGAKKPVVGEDGELKVATVMSTTLSVDHRVIDGALGANLLNAIKDNLENPMGMLA</sequence>
<proteinExistence type="inferred from homology"/>
<evidence type="ECO:0000256" key="6">
    <source>
        <dbReference type="ARBA" id="ARBA00025211"/>
    </source>
</evidence>
<feature type="region of interest" description="Disordered" evidence="9">
    <location>
        <begin position="164"/>
        <end position="193"/>
    </location>
</feature>
<dbReference type="InterPro" id="IPR023213">
    <property type="entry name" value="CAT-like_dom_sf"/>
</dbReference>
<dbReference type="PROSITE" id="PS51826">
    <property type="entry name" value="PSBD"/>
    <property type="match status" value="1"/>
</dbReference>
<dbReference type="GO" id="GO:0045254">
    <property type="term" value="C:pyruvate dehydrogenase complex"/>
    <property type="evidence" value="ECO:0007669"/>
    <property type="project" value="UniProtKB-UniRule"/>
</dbReference>
<evidence type="ECO:0000313" key="12">
    <source>
        <dbReference type="EMBL" id="EPX80192.1"/>
    </source>
</evidence>
<dbReference type="InterPro" id="IPR001078">
    <property type="entry name" value="2-oxoacid_DH_actylTfrase"/>
</dbReference>
<feature type="compositionally biased region" description="Low complexity" evidence="9">
    <location>
        <begin position="107"/>
        <end position="121"/>
    </location>
</feature>
<dbReference type="EMBL" id="AONI01000009">
    <property type="protein sequence ID" value="EPX80192.1"/>
    <property type="molecule type" value="Genomic_DNA"/>
</dbReference>
<comment type="function">
    <text evidence="6">The pyruvate dehydrogenase complex catalyzes the overall conversion of pyruvate to acetyl-CoA and CO(2). It contains multiple copies of three enzymatic components: pyruvate dehydrogenase (E1), dihydrolipoamide acetyltransferase (E2) and lipoamide dehydrogenase (E3).</text>
</comment>
<gene>
    <name evidence="12" type="ORF">thalar_01531</name>
</gene>
<feature type="compositionally biased region" description="Basic and acidic residues" evidence="9">
    <location>
        <begin position="164"/>
        <end position="174"/>
    </location>
</feature>
<dbReference type="SUPFAM" id="SSF52777">
    <property type="entry name" value="CoA-dependent acyltransferases"/>
    <property type="match status" value="1"/>
</dbReference>
<dbReference type="HOGENOM" id="CLU_016733_10_2_5"/>
<dbReference type="Gene3D" id="4.10.320.10">
    <property type="entry name" value="E3-binding domain"/>
    <property type="match status" value="1"/>
</dbReference>
<evidence type="ECO:0000256" key="7">
    <source>
        <dbReference type="ARBA" id="ARBA00048370"/>
    </source>
</evidence>
<evidence type="ECO:0000256" key="2">
    <source>
        <dbReference type="ARBA" id="ARBA00011484"/>
    </source>
</evidence>
<organism evidence="12 13">
    <name type="scientific">Litoreibacter arenae DSM 19593</name>
    <dbReference type="NCBI Taxonomy" id="1123360"/>
    <lineage>
        <taxon>Bacteria</taxon>
        <taxon>Pseudomonadati</taxon>
        <taxon>Pseudomonadota</taxon>
        <taxon>Alphaproteobacteria</taxon>
        <taxon>Rhodobacterales</taxon>
        <taxon>Roseobacteraceae</taxon>
        <taxon>Litoreibacter</taxon>
    </lineage>
</organism>
<dbReference type="Proteomes" id="UP000015351">
    <property type="component" value="Unassembled WGS sequence"/>
</dbReference>
<keyword evidence="12" id="KW-0670">Pyruvate</keyword>
<dbReference type="SUPFAM" id="SSF47005">
    <property type="entry name" value="Peripheral subunit-binding domain of 2-oxo acid dehydrogenase complex"/>
    <property type="match status" value="1"/>
</dbReference>
<evidence type="ECO:0000259" key="10">
    <source>
        <dbReference type="PROSITE" id="PS50968"/>
    </source>
</evidence>
<evidence type="ECO:0000256" key="4">
    <source>
        <dbReference type="ARBA" id="ARBA00022823"/>
    </source>
</evidence>
<dbReference type="CDD" id="cd06849">
    <property type="entry name" value="lipoyl_domain"/>
    <property type="match status" value="1"/>
</dbReference>
<dbReference type="InterPro" id="IPR036625">
    <property type="entry name" value="E3-bd_dom_sf"/>
</dbReference>
<evidence type="ECO:0000259" key="11">
    <source>
        <dbReference type="PROSITE" id="PS51826"/>
    </source>
</evidence>
<keyword evidence="4 8" id="KW-0450">Lipoyl</keyword>
<name>S9QK92_9RHOB</name>
<dbReference type="GO" id="GO:0006086">
    <property type="term" value="P:pyruvate decarboxylation to acetyl-CoA"/>
    <property type="evidence" value="ECO:0007669"/>
    <property type="project" value="InterPro"/>
</dbReference>
<dbReference type="PANTHER" id="PTHR23151">
    <property type="entry name" value="DIHYDROLIPOAMIDE ACETYL/SUCCINYL-TRANSFERASE-RELATED"/>
    <property type="match status" value="1"/>
</dbReference>
<feature type="domain" description="Peripheral subunit-binding (PSBD)" evidence="11">
    <location>
        <begin position="128"/>
        <end position="165"/>
    </location>
</feature>
<feature type="region of interest" description="Disordered" evidence="9">
    <location>
        <begin position="81"/>
        <end position="125"/>
    </location>
</feature>
<reference evidence="13" key="1">
    <citation type="journal article" date="2013" name="Stand. Genomic Sci.">
        <title>Genome sequence of the Litoreibacter arenae type strain (DSM 19593(T)), a member of the Roseobacter clade isolated from sea sand.</title>
        <authorList>
            <person name="Riedel T."/>
            <person name="Fiebig A."/>
            <person name="Petersen J."/>
            <person name="Gronow S."/>
            <person name="Kyrpides N.C."/>
            <person name="Goker M."/>
            <person name="Klenk H.P."/>
        </authorList>
    </citation>
    <scope>NUCLEOTIDE SEQUENCE [LARGE SCALE GENOMIC DNA]</scope>
    <source>
        <strain evidence="13">DSM 19593</strain>
    </source>
</reference>
<dbReference type="NCBIfam" id="TIGR01349">
    <property type="entry name" value="PDHac_trf_mito"/>
    <property type="match status" value="1"/>
</dbReference>
<dbReference type="Gene3D" id="2.40.50.100">
    <property type="match status" value="1"/>
</dbReference>
<dbReference type="Pfam" id="PF00364">
    <property type="entry name" value="Biotin_lipoyl"/>
    <property type="match status" value="1"/>
</dbReference>